<keyword evidence="2" id="KW-0597">Phosphoprotein</keyword>
<feature type="domain" description="Ubiquitin-like protease family profile" evidence="7">
    <location>
        <begin position="542"/>
        <end position="806"/>
    </location>
</feature>
<evidence type="ECO:0000256" key="4">
    <source>
        <dbReference type="ARBA" id="ARBA00022786"/>
    </source>
</evidence>
<feature type="compositionally biased region" description="Basic and acidic residues" evidence="6">
    <location>
        <begin position="460"/>
        <end position="470"/>
    </location>
</feature>
<feature type="compositionally biased region" description="Basic and acidic residues" evidence="6">
    <location>
        <begin position="942"/>
        <end position="954"/>
    </location>
</feature>
<feature type="region of interest" description="Disordered" evidence="6">
    <location>
        <begin position="848"/>
        <end position="905"/>
    </location>
</feature>
<feature type="compositionally biased region" description="Polar residues" evidence="6">
    <location>
        <begin position="267"/>
        <end position="276"/>
    </location>
</feature>
<dbReference type="Gene3D" id="3.40.395.10">
    <property type="entry name" value="Adenoviral Proteinase, Chain A"/>
    <property type="match status" value="1"/>
</dbReference>
<dbReference type="Pfam" id="PF25424">
    <property type="entry name" value="PH_35"/>
    <property type="match status" value="1"/>
</dbReference>
<dbReference type="Pfam" id="PF02902">
    <property type="entry name" value="Peptidase_C48"/>
    <property type="match status" value="1"/>
</dbReference>
<keyword evidence="9" id="KW-1185">Reference proteome</keyword>
<feature type="compositionally biased region" description="Polar residues" evidence="6">
    <location>
        <begin position="421"/>
        <end position="436"/>
    </location>
</feature>
<feature type="region of interest" description="Disordered" evidence="6">
    <location>
        <begin position="1"/>
        <end position="100"/>
    </location>
</feature>
<feature type="compositionally biased region" description="Basic and acidic residues" evidence="6">
    <location>
        <begin position="39"/>
        <end position="62"/>
    </location>
</feature>
<feature type="region of interest" description="Disordered" evidence="6">
    <location>
        <begin position="209"/>
        <end position="257"/>
    </location>
</feature>
<feature type="compositionally biased region" description="Basic and acidic residues" evidence="6">
    <location>
        <begin position="1081"/>
        <end position="1090"/>
    </location>
</feature>
<dbReference type="SUPFAM" id="SSF54001">
    <property type="entry name" value="Cysteine proteinases"/>
    <property type="match status" value="1"/>
</dbReference>
<feature type="compositionally biased region" description="Basic and acidic residues" evidence="6">
    <location>
        <begin position="72"/>
        <end position="100"/>
    </location>
</feature>
<proteinExistence type="inferred from homology"/>
<feature type="compositionally biased region" description="Polar residues" evidence="6">
    <location>
        <begin position="703"/>
        <end position="719"/>
    </location>
</feature>
<evidence type="ECO:0000313" key="9">
    <source>
        <dbReference type="Proteomes" id="UP001498421"/>
    </source>
</evidence>
<reference evidence="8 9" key="1">
    <citation type="journal article" date="2025" name="Microbiol. Resour. Announc.">
        <title>Draft genome sequences for Neonectria magnoliae and Neonectria punicea, canker pathogens of Liriodendron tulipifera and Acer saccharum in West Virginia.</title>
        <authorList>
            <person name="Petronek H.M."/>
            <person name="Kasson M.T."/>
            <person name="Metheny A.M."/>
            <person name="Stauder C.M."/>
            <person name="Lovett B."/>
            <person name="Lynch S.C."/>
            <person name="Garnas J.R."/>
            <person name="Kasson L.R."/>
            <person name="Stajich J.E."/>
        </authorList>
    </citation>
    <scope>NUCLEOTIDE SEQUENCE [LARGE SCALE GENOMIC DNA]</scope>
    <source>
        <strain evidence="8 9">NRRL 64651</strain>
    </source>
</reference>
<evidence type="ECO:0000256" key="5">
    <source>
        <dbReference type="ARBA" id="ARBA00022801"/>
    </source>
</evidence>
<protein>
    <recommendedName>
        <fullName evidence="7">Ubiquitin-like protease family profile domain-containing protein</fullName>
    </recommendedName>
</protein>
<keyword evidence="5" id="KW-0378">Hydrolase</keyword>
<evidence type="ECO:0000256" key="3">
    <source>
        <dbReference type="ARBA" id="ARBA00022670"/>
    </source>
</evidence>
<feature type="compositionally biased region" description="Low complexity" evidence="6">
    <location>
        <begin position="874"/>
        <end position="890"/>
    </location>
</feature>
<feature type="region of interest" description="Disordered" evidence="6">
    <location>
        <begin position="657"/>
        <end position="734"/>
    </location>
</feature>
<feature type="region of interest" description="Disordered" evidence="6">
    <location>
        <begin position="920"/>
        <end position="1090"/>
    </location>
</feature>
<evidence type="ECO:0000256" key="6">
    <source>
        <dbReference type="SAM" id="MobiDB-lite"/>
    </source>
</evidence>
<comment type="similarity">
    <text evidence="1">Belongs to the peptidase C48 family.</text>
</comment>
<comment type="caution">
    <text evidence="8">The sequence shown here is derived from an EMBL/GenBank/DDBJ whole genome shotgun (WGS) entry which is preliminary data.</text>
</comment>
<feature type="region of interest" description="Disordered" evidence="6">
    <location>
        <begin position="414"/>
        <end position="515"/>
    </location>
</feature>
<accession>A0ABR1I2G8</accession>
<feature type="compositionally biased region" description="Polar residues" evidence="6">
    <location>
        <begin position="955"/>
        <end position="965"/>
    </location>
</feature>
<feature type="region of interest" description="Disordered" evidence="6">
    <location>
        <begin position="266"/>
        <end position="285"/>
    </location>
</feature>
<evidence type="ECO:0000259" key="7">
    <source>
        <dbReference type="PROSITE" id="PS50600"/>
    </source>
</evidence>
<organism evidence="8 9">
    <name type="scientific">Neonectria magnoliae</name>
    <dbReference type="NCBI Taxonomy" id="2732573"/>
    <lineage>
        <taxon>Eukaryota</taxon>
        <taxon>Fungi</taxon>
        <taxon>Dikarya</taxon>
        <taxon>Ascomycota</taxon>
        <taxon>Pezizomycotina</taxon>
        <taxon>Sordariomycetes</taxon>
        <taxon>Hypocreomycetidae</taxon>
        <taxon>Hypocreales</taxon>
        <taxon>Nectriaceae</taxon>
        <taxon>Neonectria</taxon>
    </lineage>
</organism>
<dbReference type="PROSITE" id="PS50600">
    <property type="entry name" value="ULP_PROTEASE"/>
    <property type="match status" value="1"/>
</dbReference>
<evidence type="ECO:0000256" key="1">
    <source>
        <dbReference type="ARBA" id="ARBA00005234"/>
    </source>
</evidence>
<keyword evidence="4" id="KW-0833">Ubl conjugation pathway</keyword>
<feature type="compositionally biased region" description="Low complexity" evidence="6">
    <location>
        <begin position="112"/>
        <end position="125"/>
    </location>
</feature>
<feature type="region of interest" description="Disordered" evidence="6">
    <location>
        <begin position="112"/>
        <end position="164"/>
    </location>
</feature>
<evidence type="ECO:0000313" key="8">
    <source>
        <dbReference type="EMBL" id="KAK7427081.1"/>
    </source>
</evidence>
<name>A0ABR1I2G8_9HYPO</name>
<feature type="compositionally biased region" description="Low complexity" evidence="6">
    <location>
        <begin position="690"/>
        <end position="702"/>
    </location>
</feature>
<gene>
    <name evidence="8" type="ORF">QQZ08_006350</name>
</gene>
<dbReference type="InterPro" id="IPR038765">
    <property type="entry name" value="Papain-like_cys_pep_sf"/>
</dbReference>
<dbReference type="EMBL" id="JAZAVK010000057">
    <property type="protein sequence ID" value="KAK7427081.1"/>
    <property type="molecule type" value="Genomic_DNA"/>
</dbReference>
<evidence type="ECO:0000256" key="2">
    <source>
        <dbReference type="ARBA" id="ARBA00022553"/>
    </source>
</evidence>
<dbReference type="Proteomes" id="UP001498421">
    <property type="component" value="Unassembled WGS sequence"/>
</dbReference>
<dbReference type="PANTHER" id="PTHR46896:SF3">
    <property type="entry name" value="FI06413P-RELATED"/>
    <property type="match status" value="1"/>
</dbReference>
<sequence>MSSRLKVINGSMTPKSSMGHALNQGTISHKNLARQSDLLPERPAKRQKQQDRENRENRERYSKYFPSKASNVRKDSIEDISEDEHKSEPRNSIPEIHDLTQDGSQADTVELGSATSAGKSSAASGLPEYRNAIPKNLSVNRRTRRSRILNGGSGSRGADGSLSSRDYLAPSVTTFSGTSPDVLARDPSPLRIVSDILPASPKLVITNQPRTKRVRTSAERRSTDVESEDELSKPGLHMHQLPGKRSNNFSGIPRTNKHRADIPRTHFLSSKPSTKGSKAMPDRPPIQDVSIVSAISGKFQYPKPNEPERQLKFRFEQSVARATYEDEGTTRYLPWLDIQRTKVQSISHATTHSQFVIIKRSATNEAPGGGNLAIAFKHVQDVPLFMCWLCETRVIATEKSAEDLQKQFKKASEEAEKYSHSYGTNRVATKLPTSSPLDKVQPRPRTQEPRGDPFNPRPDPPAEKLKDKMRGPVTEVPGTPEREDDSVSVVTRQGPETRRTRKTSPPPPLRERTPDRWTLLNPEWDKNWHRSLVYPATGKDRATVDRDDILRLDEGEFLNDNLISFYFRYLQVELQKDRPEILQKVHFFNTFFFAKLRSTRGNINYDGVKSWTARVDLLSYKYIVVPVNENMHWYLAIIYNAPRMFAQDLEQETSAGTDTIDVEETTSGNTPKTSPVERAFETISLDDTVTKQPPVSQSSSSTVDNLVPSSPTKPSNGTTFKGGKRKSLGGAQKFSPEEPKIITLDSLGGGHSVTCRHLKDYLVEEARHKRNIDLAKVPGGMTAKKIPEQDNYCDCGVFLLGYMEEFLKDPDEAVRRILQKEDLEWDIQPSRIRAKVRDLVFKLQSEQEARLEAEKERKKRLRKVTKESTTSLGPSAAPSSQSSPREPPQSLKTPPSKLGVSSPLGKSVGSKAVLALQQVMAAPPSPRTSSSPQKPGPLGTPKLDEDHEFIRLLEDNSSLGKTSLSGGEVFHSARSSPQGRSQVPVDLTTETPTNSIGSTSNSRSQPVFVQKLPSSPLNAHSANSPRRRLKRDRSASPEVTFIATVQSKPAPVQSRDRKSSQEVLPSIESDRPTTSGPQYDGIDRSFRVSP</sequence>
<dbReference type="InterPro" id="IPR057501">
    <property type="entry name" value="DeUb_enz_PH"/>
</dbReference>
<dbReference type="InterPro" id="IPR051947">
    <property type="entry name" value="Sentrin-specific_protease"/>
</dbReference>
<dbReference type="PANTHER" id="PTHR46896">
    <property type="entry name" value="SENTRIN-SPECIFIC PROTEASE"/>
    <property type="match status" value="1"/>
</dbReference>
<keyword evidence="3" id="KW-0645">Protease</keyword>
<feature type="compositionally biased region" description="Polar residues" evidence="6">
    <location>
        <begin position="988"/>
        <end position="1024"/>
    </location>
</feature>
<dbReference type="InterPro" id="IPR003653">
    <property type="entry name" value="Peptidase_C48_C"/>
</dbReference>